<evidence type="ECO:0000313" key="2">
    <source>
        <dbReference type="Proteomes" id="UP000011864"/>
    </source>
</evidence>
<protein>
    <submittedName>
        <fullName evidence="1">Uncharacterized protein</fullName>
    </submittedName>
</protein>
<dbReference type="HOGENOM" id="CLU_1553805_0_0_6"/>
<organism evidence="1 2">
    <name type="scientific">Paraglaciecola psychrophila 170</name>
    <dbReference type="NCBI Taxonomy" id="1129794"/>
    <lineage>
        <taxon>Bacteria</taxon>
        <taxon>Pseudomonadati</taxon>
        <taxon>Pseudomonadota</taxon>
        <taxon>Gammaproteobacteria</taxon>
        <taxon>Alteromonadales</taxon>
        <taxon>Alteromonadaceae</taxon>
        <taxon>Paraglaciecola</taxon>
    </lineage>
</organism>
<keyword evidence="2" id="KW-1185">Reference proteome</keyword>
<sequence length="172" mass="19320">MLKTTENFDIDGLEDKAMLTFALTQAISNGAPLDVLVDFLNRGAELNANILFAVALRQDVEIAKVFVDYGMDLDLRDVQGRNALYYSLSDLRKRNMFEYLVSNGVSTKTSDTTNDLMSTVLAGCDGSGNVFYYIKRLLSLGEIIHPVHREIYFDLVLNNKLCVKKISPFFMS</sequence>
<dbReference type="InterPro" id="IPR002110">
    <property type="entry name" value="Ankyrin_rpt"/>
</dbReference>
<dbReference type="SUPFAM" id="SSF48403">
    <property type="entry name" value="Ankyrin repeat"/>
    <property type="match status" value="1"/>
</dbReference>
<dbReference type="KEGG" id="gps:C427_5225"/>
<dbReference type="AlphaFoldDB" id="M4S9H9"/>
<dbReference type="OrthoDB" id="9986252at2"/>
<accession>M4S9H9</accession>
<dbReference type="Proteomes" id="UP000011864">
    <property type="component" value="Chromosome"/>
</dbReference>
<name>M4S9H9_9ALTE</name>
<gene>
    <name evidence="1" type="ORF">C427_5225</name>
</gene>
<dbReference type="PATRIC" id="fig|1129794.4.peg.5208"/>
<proteinExistence type="predicted"/>
<dbReference type="RefSeq" id="WP_015431362.1">
    <property type="nucleotide sequence ID" value="NC_020514.1"/>
</dbReference>
<reference evidence="1 2" key="1">
    <citation type="journal article" date="2013" name="Genome Announc.">
        <title>Complete Genome Sequence of Glaciecola psychrophila Strain 170T.</title>
        <authorList>
            <person name="Yin J."/>
            <person name="Chen J."/>
            <person name="Liu G."/>
            <person name="Yu Y."/>
            <person name="Song L."/>
            <person name="Wang X."/>
            <person name="Qu X."/>
        </authorList>
    </citation>
    <scope>NUCLEOTIDE SEQUENCE [LARGE SCALE GENOMIC DNA]</scope>
    <source>
        <strain evidence="1 2">170</strain>
    </source>
</reference>
<dbReference type="EMBL" id="CP003837">
    <property type="protein sequence ID" value="AGH47322.1"/>
    <property type="molecule type" value="Genomic_DNA"/>
</dbReference>
<dbReference type="STRING" id="1129794.C427_5225"/>
<dbReference type="Pfam" id="PF12796">
    <property type="entry name" value="Ank_2"/>
    <property type="match status" value="1"/>
</dbReference>
<dbReference type="InterPro" id="IPR036770">
    <property type="entry name" value="Ankyrin_rpt-contain_sf"/>
</dbReference>
<dbReference type="Gene3D" id="1.25.40.20">
    <property type="entry name" value="Ankyrin repeat-containing domain"/>
    <property type="match status" value="1"/>
</dbReference>
<evidence type="ECO:0000313" key="1">
    <source>
        <dbReference type="EMBL" id="AGH47322.1"/>
    </source>
</evidence>
<dbReference type="eggNOG" id="ENOG5033XM7">
    <property type="taxonomic scope" value="Bacteria"/>
</dbReference>